<dbReference type="PANTHER" id="PTHR13271">
    <property type="entry name" value="UNCHARACTERIZED PUTATIVE METHYLTRANSFERASE"/>
    <property type="match status" value="1"/>
</dbReference>
<dbReference type="OrthoDB" id="42889at2759"/>
<gene>
    <name evidence="2" type="ORF">LAMI_0G10198G</name>
</gene>
<proteinExistence type="predicted"/>
<dbReference type="PROSITE" id="PS50280">
    <property type="entry name" value="SET"/>
    <property type="match status" value="1"/>
</dbReference>
<evidence type="ECO:0000313" key="2">
    <source>
        <dbReference type="EMBL" id="SCV01238.1"/>
    </source>
</evidence>
<accession>A0A1G4KAK5</accession>
<feature type="domain" description="SET" evidence="1">
    <location>
        <begin position="22"/>
        <end position="270"/>
    </location>
</feature>
<reference evidence="2 3" key="1">
    <citation type="submission" date="2016-03" db="EMBL/GenBank/DDBJ databases">
        <authorList>
            <person name="Devillers H."/>
        </authorList>
    </citation>
    <scope>NUCLEOTIDE SEQUENCE [LARGE SCALE GENOMIC DNA]</scope>
    <source>
        <strain evidence="2">CBS 11717</strain>
    </source>
</reference>
<sequence>MSEDTIENLLLWAQQKGVNLPDTIEFLQSESGQICCVAKCDEPEFRLQIPSTLVITSALSQAYFGAKARYNTYLKLLFAKLKFDTTPTLVDGEDLKTKFAPYIKALPNVLDSPLTWNPAEFNLLNGTNLFNSLREKLELIFNEWQSLLSELSQDDRFKSTIKPDTCDFSALTMEDVYLNYTSETSSGSNFWFSFQAYLWSHLIFLSRAFPEYIINKDGPSSSIMLLPIIDLLNHDFNSKIEWSQGDKQGSFRLRKLEGVSAGSEIFNNYGGKGNEELLMGYGFVLENNVFDTVALRIKLSPTILASILMENDVALPTLSNYTHFAFETDQSKSSNEHNDHTDGALYLISLENDTCLQQLLALFCRLEAHEGETRHHLRPRLQGLQNLRVALAEKLKSTKSSPLVEFQGTYAINVYRKACAEAYKAGQVQILKSSIDGLKRQEKLLLNLHKKQLVTTKKLSKLDPAFIAQGLAELGDITLSSENDLYVLWLLLRKSCPVESVAESLRWILELYGEFDGDLINYKDEAESLQKAISSNIDYNFNANELAKAMAFIETYSYFRASKEETVLVKPFKT</sequence>
<evidence type="ECO:0000259" key="1">
    <source>
        <dbReference type="PROSITE" id="PS50280"/>
    </source>
</evidence>
<dbReference type="GO" id="GO:0016279">
    <property type="term" value="F:protein-lysine N-methyltransferase activity"/>
    <property type="evidence" value="ECO:0007669"/>
    <property type="project" value="TreeGrafter"/>
</dbReference>
<keyword evidence="3" id="KW-1185">Reference proteome</keyword>
<dbReference type="GO" id="GO:0005634">
    <property type="term" value="C:nucleus"/>
    <property type="evidence" value="ECO:0007669"/>
    <property type="project" value="TreeGrafter"/>
</dbReference>
<name>A0A1G4KAK5_9SACH</name>
<dbReference type="AlphaFoldDB" id="A0A1G4KAK5"/>
<dbReference type="InterPro" id="IPR046341">
    <property type="entry name" value="SET_dom_sf"/>
</dbReference>
<protein>
    <submittedName>
        <fullName evidence="2">LAMI_0G10198g1_1</fullName>
    </submittedName>
</protein>
<dbReference type="Gene3D" id="3.90.1410.10">
    <property type="entry name" value="set domain protein methyltransferase, domain 1"/>
    <property type="match status" value="1"/>
</dbReference>
<dbReference type="EMBL" id="LT598469">
    <property type="protein sequence ID" value="SCV01238.1"/>
    <property type="molecule type" value="Genomic_DNA"/>
</dbReference>
<dbReference type="InterPro" id="IPR050600">
    <property type="entry name" value="SETD3_SETD6_MTase"/>
</dbReference>
<dbReference type="Proteomes" id="UP000191024">
    <property type="component" value="Chromosome G"/>
</dbReference>
<dbReference type="STRING" id="1230905.A0A1G4KAK5"/>
<dbReference type="PANTHER" id="PTHR13271:SF147">
    <property type="entry name" value="PROTEIN-LYSINE N-METHYLTRANSFERASE EFM1-RELATED"/>
    <property type="match status" value="1"/>
</dbReference>
<organism evidence="2 3">
    <name type="scientific">Lachancea mirantina</name>
    <dbReference type="NCBI Taxonomy" id="1230905"/>
    <lineage>
        <taxon>Eukaryota</taxon>
        <taxon>Fungi</taxon>
        <taxon>Dikarya</taxon>
        <taxon>Ascomycota</taxon>
        <taxon>Saccharomycotina</taxon>
        <taxon>Saccharomycetes</taxon>
        <taxon>Saccharomycetales</taxon>
        <taxon>Saccharomycetaceae</taxon>
        <taxon>Lachancea</taxon>
    </lineage>
</organism>
<dbReference type="SUPFAM" id="SSF82199">
    <property type="entry name" value="SET domain"/>
    <property type="match status" value="1"/>
</dbReference>
<dbReference type="InterPro" id="IPR001214">
    <property type="entry name" value="SET_dom"/>
</dbReference>
<evidence type="ECO:0000313" key="3">
    <source>
        <dbReference type="Proteomes" id="UP000191024"/>
    </source>
</evidence>